<evidence type="ECO:0000313" key="2">
    <source>
        <dbReference type="Proteomes" id="UP001227268"/>
    </source>
</evidence>
<sequence length="495" mass="55419">MASIMAVESSGDVETNLSGVDKKYDLVRRLAQTGISYVLVARDPSRISRRGLLSRARKKRKTTSDEEKLVKPTFHLNMDYEALGKLEEIRSDSADLPRNPNTSSLPPIAGLIICTLSALSRTIPRQIFQELSHALYLKFETIEGLRVLSISSLAHIQVLLLLTMNPETQSPATNHSGSMTFLRIGTAIRMAQDLGLHRCLGEQDIPVAQLARRRRVWAACVIVDKCIENFDHAEFIRLRAEVLHWPNTLPPQLAFTLDAPSTRAGELLRVFYIPLVFATFRAYDVTSKEWTVLVRHSQKAIDWLSIHGAPILDIWWFVVVIGFVWSALMQFYAACLNDDVVALSYLARAMSMATSWARPADSHVENDGHSDGEFRVKIVTLLELMHQVAHRRIRLSQAMRSQSGIMQSGAATFAIPESSDPALQRPTQYYLTERTAPFASTMDGSLQNAGSSYAVPNLSVNDAFDWPLADFSLEGNASSEEFWNSMIAYMEDVLF</sequence>
<keyword evidence="2" id="KW-1185">Reference proteome</keyword>
<proteinExistence type="predicted"/>
<protein>
    <submittedName>
        <fullName evidence="1">Uncharacterized protein</fullName>
    </submittedName>
</protein>
<organism evidence="1 2">
    <name type="scientific">Naganishia friedmannii</name>
    <dbReference type="NCBI Taxonomy" id="89922"/>
    <lineage>
        <taxon>Eukaryota</taxon>
        <taxon>Fungi</taxon>
        <taxon>Dikarya</taxon>
        <taxon>Basidiomycota</taxon>
        <taxon>Agaricomycotina</taxon>
        <taxon>Tremellomycetes</taxon>
        <taxon>Filobasidiales</taxon>
        <taxon>Filobasidiaceae</taxon>
        <taxon>Naganishia</taxon>
    </lineage>
</organism>
<accession>A0ACC2VYW8</accession>
<evidence type="ECO:0000313" key="1">
    <source>
        <dbReference type="EMBL" id="KAJ9104680.1"/>
    </source>
</evidence>
<name>A0ACC2VYW8_9TREE</name>
<dbReference type="Proteomes" id="UP001227268">
    <property type="component" value="Unassembled WGS sequence"/>
</dbReference>
<reference evidence="1" key="1">
    <citation type="submission" date="2023-04" db="EMBL/GenBank/DDBJ databases">
        <title>Draft Genome sequencing of Naganishia species isolated from polar environments using Oxford Nanopore Technology.</title>
        <authorList>
            <person name="Leo P."/>
            <person name="Venkateswaran K."/>
        </authorList>
    </citation>
    <scope>NUCLEOTIDE SEQUENCE</scope>
    <source>
        <strain evidence="1">MNA-CCFEE 5423</strain>
    </source>
</reference>
<gene>
    <name evidence="1" type="ORF">QFC21_002178</name>
</gene>
<comment type="caution">
    <text evidence="1">The sequence shown here is derived from an EMBL/GenBank/DDBJ whole genome shotgun (WGS) entry which is preliminary data.</text>
</comment>
<dbReference type="EMBL" id="JASBWT010000005">
    <property type="protein sequence ID" value="KAJ9104680.1"/>
    <property type="molecule type" value="Genomic_DNA"/>
</dbReference>